<reference evidence="1" key="1">
    <citation type="submission" date="2021-02" db="EMBL/GenBank/DDBJ databases">
        <authorList>
            <person name="Nowell W R."/>
        </authorList>
    </citation>
    <scope>NUCLEOTIDE SEQUENCE</scope>
</reference>
<protein>
    <submittedName>
        <fullName evidence="1">Uncharacterized protein</fullName>
    </submittedName>
</protein>
<organism evidence="1 2">
    <name type="scientific">Rotaria sordida</name>
    <dbReference type="NCBI Taxonomy" id="392033"/>
    <lineage>
        <taxon>Eukaryota</taxon>
        <taxon>Metazoa</taxon>
        <taxon>Spiralia</taxon>
        <taxon>Gnathifera</taxon>
        <taxon>Rotifera</taxon>
        <taxon>Eurotatoria</taxon>
        <taxon>Bdelloidea</taxon>
        <taxon>Philodinida</taxon>
        <taxon>Philodinidae</taxon>
        <taxon>Rotaria</taxon>
    </lineage>
</organism>
<proteinExistence type="predicted"/>
<comment type="caution">
    <text evidence="1">The sequence shown here is derived from an EMBL/GenBank/DDBJ whole genome shotgun (WGS) entry which is preliminary data.</text>
</comment>
<evidence type="ECO:0000313" key="2">
    <source>
        <dbReference type="Proteomes" id="UP000663882"/>
    </source>
</evidence>
<gene>
    <name evidence="1" type="ORF">RFH988_LOCUS11184</name>
</gene>
<accession>A0A814CMH1</accession>
<dbReference type="OrthoDB" id="10033702at2759"/>
<name>A0A814CMH1_9BILA</name>
<evidence type="ECO:0000313" key="1">
    <source>
        <dbReference type="EMBL" id="CAF0942825.1"/>
    </source>
</evidence>
<dbReference type="EMBL" id="CAJNOO010000437">
    <property type="protein sequence ID" value="CAF0942825.1"/>
    <property type="molecule type" value="Genomic_DNA"/>
</dbReference>
<dbReference type="AlphaFoldDB" id="A0A814CMH1"/>
<sequence length="181" mass="21124">MPEPIIAIDLSQVNGFQKRISAGLLSMFLNGKRVLMTFQLRYIILANITRPEKPNILRVFDFCSDPTLKYMTINVPDSFEKTTFAKFCAQNNNIAGSHEILRPDDENRFVVINYFLKFGLAQFSGTRTLHAFKLNKDFTDFEYDHKFNPNFQFNGPPKKQRPTFHSLQAYPHHVQYLKLKK</sequence>
<dbReference type="Proteomes" id="UP000663882">
    <property type="component" value="Unassembled WGS sequence"/>
</dbReference>